<protein>
    <submittedName>
        <fullName evidence="2">MaFF-interacting protein</fullName>
    </submittedName>
</protein>
<evidence type="ECO:0000256" key="1">
    <source>
        <dbReference type="SAM" id="MobiDB-lite"/>
    </source>
</evidence>
<name>A0A1D1XFQ5_9ARAE</name>
<gene>
    <name evidence="2" type="primary">MAFIP</name>
    <name evidence="2" type="ORF">g.99194</name>
</gene>
<feature type="compositionally biased region" description="Polar residues" evidence="1">
    <location>
        <begin position="50"/>
        <end position="59"/>
    </location>
</feature>
<feature type="non-terminal residue" evidence="2">
    <location>
        <position position="1"/>
    </location>
</feature>
<sequence>RAPLQRPTPEHYYAGQPSPREDRAPLHRQSQEGHHSPQSSSGGYYAPPQRQLQGYSSPPRQEDLQELLQEFHQGLQEMRRDYREAMHHIQTLAEVYVRQQHEKALTSPSAPDAQEPPATTAPDDVPVQEPQPELSCDEAVISEAWDADLFEDSGLTLISTDIFLVANYVPTAVCGLICLQDAITRGPSSGFAPVCHRLSDPPTSPVNIVLPLCWQWTSP</sequence>
<reference evidence="2" key="1">
    <citation type="submission" date="2015-07" db="EMBL/GenBank/DDBJ databases">
        <title>Transcriptome Assembly of Anthurium amnicola.</title>
        <authorList>
            <person name="Suzuki J."/>
        </authorList>
    </citation>
    <scope>NUCLEOTIDE SEQUENCE</scope>
</reference>
<proteinExistence type="predicted"/>
<dbReference type="AlphaFoldDB" id="A0A1D1XFQ5"/>
<feature type="region of interest" description="Disordered" evidence="1">
    <location>
        <begin position="1"/>
        <end position="63"/>
    </location>
</feature>
<feature type="region of interest" description="Disordered" evidence="1">
    <location>
        <begin position="100"/>
        <end position="130"/>
    </location>
</feature>
<evidence type="ECO:0000313" key="2">
    <source>
        <dbReference type="EMBL" id="JAT41234.1"/>
    </source>
</evidence>
<organism evidence="2">
    <name type="scientific">Anthurium amnicola</name>
    <dbReference type="NCBI Taxonomy" id="1678845"/>
    <lineage>
        <taxon>Eukaryota</taxon>
        <taxon>Viridiplantae</taxon>
        <taxon>Streptophyta</taxon>
        <taxon>Embryophyta</taxon>
        <taxon>Tracheophyta</taxon>
        <taxon>Spermatophyta</taxon>
        <taxon>Magnoliopsida</taxon>
        <taxon>Liliopsida</taxon>
        <taxon>Araceae</taxon>
        <taxon>Pothoideae</taxon>
        <taxon>Potheae</taxon>
        <taxon>Anthurium</taxon>
    </lineage>
</organism>
<dbReference type="EMBL" id="GDJX01026702">
    <property type="protein sequence ID" value="JAT41234.1"/>
    <property type="molecule type" value="Transcribed_RNA"/>
</dbReference>
<accession>A0A1D1XFQ5</accession>
<feature type="compositionally biased region" description="Basic and acidic residues" evidence="1">
    <location>
        <begin position="19"/>
        <end position="35"/>
    </location>
</feature>